<dbReference type="Proteomes" id="UP000045706">
    <property type="component" value="Unassembled WGS sequence"/>
</dbReference>
<organism evidence="2 3">
    <name type="scientific">Verticillium longisporum</name>
    <name type="common">Verticillium dahliae var. longisporum</name>
    <dbReference type="NCBI Taxonomy" id="100787"/>
    <lineage>
        <taxon>Eukaryota</taxon>
        <taxon>Fungi</taxon>
        <taxon>Dikarya</taxon>
        <taxon>Ascomycota</taxon>
        <taxon>Pezizomycotina</taxon>
        <taxon>Sordariomycetes</taxon>
        <taxon>Hypocreomycetidae</taxon>
        <taxon>Glomerellales</taxon>
        <taxon>Plectosphaerellaceae</taxon>
        <taxon>Verticillium</taxon>
    </lineage>
</organism>
<protein>
    <submittedName>
        <fullName evidence="2">Uncharacterized protein</fullName>
    </submittedName>
</protein>
<gene>
    <name evidence="2" type="ORF">BN1723_020372</name>
</gene>
<accession>A0A0G4NMM3</accession>
<evidence type="ECO:0000256" key="1">
    <source>
        <dbReference type="SAM" id="MobiDB-lite"/>
    </source>
</evidence>
<feature type="non-terminal residue" evidence="2">
    <location>
        <position position="79"/>
    </location>
</feature>
<evidence type="ECO:0000313" key="3">
    <source>
        <dbReference type="Proteomes" id="UP000045706"/>
    </source>
</evidence>
<name>A0A0G4NMM3_VERLO</name>
<feature type="compositionally biased region" description="Basic and acidic residues" evidence="1">
    <location>
        <begin position="19"/>
        <end position="28"/>
    </location>
</feature>
<evidence type="ECO:0000313" key="2">
    <source>
        <dbReference type="EMBL" id="CRK47730.1"/>
    </source>
</evidence>
<feature type="compositionally biased region" description="Basic residues" evidence="1">
    <location>
        <begin position="1"/>
        <end position="11"/>
    </location>
</feature>
<reference evidence="3" key="1">
    <citation type="submission" date="2015-05" db="EMBL/GenBank/DDBJ databases">
        <authorList>
            <person name="Fogelqvist Johan"/>
        </authorList>
    </citation>
    <scope>NUCLEOTIDE SEQUENCE [LARGE SCALE GENOMIC DNA]</scope>
</reference>
<dbReference type="EMBL" id="CVQI01036890">
    <property type="protein sequence ID" value="CRK47730.1"/>
    <property type="molecule type" value="Genomic_DNA"/>
</dbReference>
<feature type="non-terminal residue" evidence="2">
    <location>
        <position position="1"/>
    </location>
</feature>
<sequence>GRDQRRQRHGRGQGQAVVRGERRRDPRRPLLATSARRSHPQPLVCASDLQVQAARESRQDARRVLPAQLQHVAPRRMPQ</sequence>
<dbReference type="AlphaFoldDB" id="A0A0G4NMM3"/>
<feature type="region of interest" description="Disordered" evidence="1">
    <location>
        <begin position="1"/>
        <end position="44"/>
    </location>
</feature>
<proteinExistence type="predicted"/>